<dbReference type="InterPro" id="IPR001940">
    <property type="entry name" value="Peptidase_S1C"/>
</dbReference>
<organism evidence="5 6">
    <name type="scientific">Rapidithrix thailandica</name>
    <dbReference type="NCBI Taxonomy" id="413964"/>
    <lineage>
        <taxon>Bacteria</taxon>
        <taxon>Pseudomonadati</taxon>
        <taxon>Bacteroidota</taxon>
        <taxon>Cytophagia</taxon>
        <taxon>Cytophagales</taxon>
        <taxon>Flammeovirgaceae</taxon>
        <taxon>Rapidithrix</taxon>
    </lineage>
</organism>
<feature type="domain" description="PDZ" evidence="4">
    <location>
        <begin position="273"/>
        <end position="371"/>
    </location>
</feature>
<dbReference type="RefSeq" id="WP_346820759.1">
    <property type="nucleotide sequence ID" value="NZ_JBDKWZ010000004.1"/>
</dbReference>
<evidence type="ECO:0000256" key="1">
    <source>
        <dbReference type="ARBA" id="ARBA00022670"/>
    </source>
</evidence>
<name>A0AAW9RSS9_9BACT</name>
<reference evidence="5 6" key="1">
    <citation type="submission" date="2024-04" db="EMBL/GenBank/DDBJ databases">
        <title>Novel genus in family Flammeovirgaceae.</title>
        <authorList>
            <person name="Nguyen T.H."/>
            <person name="Vuong T.Q."/>
            <person name="Le H."/>
            <person name="Kim S.-G."/>
        </authorList>
    </citation>
    <scope>NUCLEOTIDE SEQUENCE [LARGE SCALE GENOMIC DNA]</scope>
    <source>
        <strain evidence="5 6">JCM 23209</strain>
    </source>
</reference>
<feature type="chain" id="PRO_5043903341" evidence="3">
    <location>
        <begin position="20"/>
        <end position="485"/>
    </location>
</feature>
<evidence type="ECO:0000313" key="6">
    <source>
        <dbReference type="Proteomes" id="UP001403385"/>
    </source>
</evidence>
<dbReference type="Pfam" id="PF00595">
    <property type="entry name" value="PDZ"/>
    <property type="match status" value="1"/>
</dbReference>
<dbReference type="PRINTS" id="PR00834">
    <property type="entry name" value="PROTEASES2C"/>
</dbReference>
<evidence type="ECO:0000259" key="4">
    <source>
        <dbReference type="PROSITE" id="PS50106"/>
    </source>
</evidence>
<dbReference type="SMART" id="SM00228">
    <property type="entry name" value="PDZ"/>
    <property type="match status" value="2"/>
</dbReference>
<dbReference type="InterPro" id="IPR001478">
    <property type="entry name" value="PDZ"/>
</dbReference>
<dbReference type="GO" id="GO:0004252">
    <property type="term" value="F:serine-type endopeptidase activity"/>
    <property type="evidence" value="ECO:0007669"/>
    <property type="project" value="InterPro"/>
</dbReference>
<evidence type="ECO:0000313" key="5">
    <source>
        <dbReference type="EMBL" id="MEN7547977.1"/>
    </source>
</evidence>
<dbReference type="InterPro" id="IPR051201">
    <property type="entry name" value="Chloro_Bact_Ser_Proteases"/>
</dbReference>
<keyword evidence="3" id="KW-0732">Signal</keyword>
<dbReference type="AlphaFoldDB" id="A0AAW9RSS9"/>
<dbReference type="GO" id="GO:0006508">
    <property type="term" value="P:proteolysis"/>
    <property type="evidence" value="ECO:0007669"/>
    <property type="project" value="UniProtKB-KW"/>
</dbReference>
<keyword evidence="6" id="KW-1185">Reference proteome</keyword>
<dbReference type="Gene3D" id="2.30.42.10">
    <property type="match status" value="2"/>
</dbReference>
<dbReference type="InterPro" id="IPR009003">
    <property type="entry name" value="Peptidase_S1_PA"/>
</dbReference>
<keyword evidence="2" id="KW-0378">Hydrolase</keyword>
<dbReference type="SUPFAM" id="SSF50156">
    <property type="entry name" value="PDZ domain-like"/>
    <property type="match status" value="2"/>
</dbReference>
<dbReference type="CDD" id="cd06779">
    <property type="entry name" value="cpPDZ_Deg_HtrA-like"/>
    <property type="match status" value="1"/>
</dbReference>
<accession>A0AAW9RSS9</accession>
<gene>
    <name evidence="5" type="ORF">AAG747_08655</name>
</gene>
<dbReference type="Pfam" id="PF13180">
    <property type="entry name" value="PDZ_2"/>
    <property type="match status" value="1"/>
</dbReference>
<proteinExistence type="predicted"/>
<comment type="caution">
    <text evidence="5">The sequence shown here is derived from an EMBL/GenBank/DDBJ whole genome shotgun (WGS) entry which is preliminary data.</text>
</comment>
<dbReference type="PANTHER" id="PTHR43343:SF3">
    <property type="entry name" value="PROTEASE DO-LIKE 8, CHLOROPLASTIC"/>
    <property type="match status" value="1"/>
</dbReference>
<dbReference type="SUPFAM" id="SSF50494">
    <property type="entry name" value="Trypsin-like serine proteases"/>
    <property type="match status" value="1"/>
</dbReference>
<protein>
    <submittedName>
        <fullName evidence="5">Trypsin-like peptidase domain-containing protein</fullName>
    </submittedName>
</protein>
<dbReference type="Proteomes" id="UP001403385">
    <property type="component" value="Unassembled WGS sequence"/>
</dbReference>
<sequence length="485" mass="53190">MKNILASVALSLVAGFSGAYLYDTLKPETTTPLVHTAKDTLRTDLLNQAYLPPTEPRSSKDVPGVDFVKASTVSTNSVVYIKTYASQEYQRYSWFDLFFDRRPGMSERVVSGSGSGVIFSQDGYIVTNNHVIDNANKIEVVYQKKTYEAELIGTDPSTDLALLKVEAHNLPAIQVNSSRNVQVGDWVLAVGNPFNLNSTVTAGIVSAKGRRINILKDIFPIESFIQTDAAINPGNSGGALVNIDGELVGINTAILSRTGTYAGYGFAVPSDIVVKVVEDLKQYGIVQKAFMGVEVSDIDDQLSQELQLQTMNGVVVTNVESGGAGEQIGLEKGDVILFVDGDPIHSQASFDEKLSYYTPGDTVKVIVNRKGKRLNKELVLTNIDGTTGITKRMTFDAEKLGAVFETVPTLERARLNIENGIRVQEVKRGLIYQMGLQKGDIILSINRYKIQSAEELSNILEKIRGRVIVEILTSSGRRKFYSYYF</sequence>
<dbReference type="Pfam" id="PF13365">
    <property type="entry name" value="Trypsin_2"/>
    <property type="match status" value="1"/>
</dbReference>
<evidence type="ECO:0000256" key="2">
    <source>
        <dbReference type="ARBA" id="ARBA00022801"/>
    </source>
</evidence>
<dbReference type="EMBL" id="JBDKWZ010000004">
    <property type="protein sequence ID" value="MEN7547977.1"/>
    <property type="molecule type" value="Genomic_DNA"/>
</dbReference>
<evidence type="ECO:0000256" key="3">
    <source>
        <dbReference type="SAM" id="SignalP"/>
    </source>
</evidence>
<dbReference type="PANTHER" id="PTHR43343">
    <property type="entry name" value="PEPTIDASE S12"/>
    <property type="match status" value="1"/>
</dbReference>
<dbReference type="InterPro" id="IPR036034">
    <property type="entry name" value="PDZ_sf"/>
</dbReference>
<feature type="signal peptide" evidence="3">
    <location>
        <begin position="1"/>
        <end position="19"/>
    </location>
</feature>
<dbReference type="PROSITE" id="PS50106">
    <property type="entry name" value="PDZ"/>
    <property type="match status" value="1"/>
</dbReference>
<dbReference type="Gene3D" id="2.40.10.120">
    <property type="match status" value="1"/>
</dbReference>
<keyword evidence="1" id="KW-0645">Protease</keyword>